<gene>
    <name evidence="6" type="ORF">PR048_007997</name>
</gene>
<accession>A0ABQ9HVV3</accession>
<dbReference type="PANTHER" id="PTHR46481">
    <property type="entry name" value="ZINC FINGER BED DOMAIN-CONTAINING PROTEIN 4"/>
    <property type="match status" value="1"/>
</dbReference>
<evidence type="ECO:0000313" key="6">
    <source>
        <dbReference type="EMBL" id="KAJ8888506.1"/>
    </source>
</evidence>
<comment type="caution">
    <text evidence="6">The sequence shown here is derived from an EMBL/GenBank/DDBJ whole genome shotgun (WGS) entry which is preliminary data.</text>
</comment>
<evidence type="ECO:0000256" key="2">
    <source>
        <dbReference type="ARBA" id="ARBA00022723"/>
    </source>
</evidence>
<evidence type="ECO:0000256" key="3">
    <source>
        <dbReference type="ARBA" id="ARBA00022771"/>
    </source>
</evidence>
<dbReference type="PANTHER" id="PTHR46481:SF10">
    <property type="entry name" value="ZINC FINGER BED DOMAIN-CONTAINING PROTEIN 39"/>
    <property type="match status" value="1"/>
</dbReference>
<evidence type="ECO:0000256" key="1">
    <source>
        <dbReference type="ARBA" id="ARBA00004123"/>
    </source>
</evidence>
<proteinExistence type="predicted"/>
<organism evidence="6 7">
    <name type="scientific">Dryococelus australis</name>
    <dbReference type="NCBI Taxonomy" id="614101"/>
    <lineage>
        <taxon>Eukaryota</taxon>
        <taxon>Metazoa</taxon>
        <taxon>Ecdysozoa</taxon>
        <taxon>Arthropoda</taxon>
        <taxon>Hexapoda</taxon>
        <taxon>Insecta</taxon>
        <taxon>Pterygota</taxon>
        <taxon>Neoptera</taxon>
        <taxon>Polyneoptera</taxon>
        <taxon>Phasmatodea</taxon>
        <taxon>Verophasmatodea</taxon>
        <taxon>Anareolatae</taxon>
        <taxon>Phasmatidae</taxon>
        <taxon>Eurycanthinae</taxon>
        <taxon>Dryococelus</taxon>
    </lineage>
</organism>
<reference evidence="6 7" key="1">
    <citation type="submission" date="2023-02" db="EMBL/GenBank/DDBJ databases">
        <title>LHISI_Scaffold_Assembly.</title>
        <authorList>
            <person name="Stuart O.P."/>
            <person name="Cleave R."/>
            <person name="Magrath M.J.L."/>
            <person name="Mikheyev A.S."/>
        </authorList>
    </citation>
    <scope>NUCLEOTIDE SEQUENCE [LARGE SCALE GENOMIC DNA]</scope>
    <source>
        <strain evidence="6">Daus_M_001</strain>
        <tissue evidence="6">Leg muscle</tissue>
    </source>
</reference>
<keyword evidence="7" id="KW-1185">Reference proteome</keyword>
<comment type="subcellular location">
    <subcellularLocation>
        <location evidence="1">Nucleus</location>
    </subcellularLocation>
</comment>
<dbReference type="Proteomes" id="UP001159363">
    <property type="component" value="Chromosome 3"/>
</dbReference>
<keyword evidence="5" id="KW-0539">Nucleus</keyword>
<sequence length="229" mass="26180">MNEIIPKYQVSSRTTLTRTIVTEIVQKATDSIHLEFDLLLNDNFTMEKHTLATNHFPESHTGKVICHKLSEIMEKLNTPHGEQTVPVYVVSDNAREPCSSWNYICFAHSLQLAENDAENSIESMKNVCSKGLAIVSYSHRSIKASSKLEHLQRQMIKPTYKLIQDIETLWNNEYLTLEHLLEHREPLSAELSSSAKVDGFSNSEWKLVSDYVQFLKPVYDAMTEMSSES</sequence>
<evidence type="ECO:0000256" key="4">
    <source>
        <dbReference type="ARBA" id="ARBA00022833"/>
    </source>
</evidence>
<dbReference type="InterPro" id="IPR052035">
    <property type="entry name" value="ZnF_BED_domain_contain"/>
</dbReference>
<keyword evidence="2" id="KW-0479">Metal-binding</keyword>
<dbReference type="EMBL" id="JARBHB010000003">
    <property type="protein sequence ID" value="KAJ8888506.1"/>
    <property type="molecule type" value="Genomic_DNA"/>
</dbReference>
<dbReference type="SUPFAM" id="SSF53098">
    <property type="entry name" value="Ribonuclease H-like"/>
    <property type="match status" value="1"/>
</dbReference>
<protein>
    <submittedName>
        <fullName evidence="6">Uncharacterized protein</fullName>
    </submittedName>
</protein>
<name>A0ABQ9HVV3_9NEOP</name>
<evidence type="ECO:0000256" key="5">
    <source>
        <dbReference type="ARBA" id="ARBA00023242"/>
    </source>
</evidence>
<dbReference type="InterPro" id="IPR012337">
    <property type="entry name" value="RNaseH-like_sf"/>
</dbReference>
<keyword evidence="4" id="KW-0862">Zinc</keyword>
<keyword evidence="3" id="KW-0863">Zinc-finger</keyword>
<evidence type="ECO:0000313" key="7">
    <source>
        <dbReference type="Proteomes" id="UP001159363"/>
    </source>
</evidence>